<comment type="subunit">
    <text evidence="3">The Tol-Pal system is composed of five core proteins: the inner membrane proteins TolA, TolQ and TolR, the periplasmic protein TolB and the outer membrane protein Pal. They form a network linking the inner and outer membranes and the peptidoglycan layer.</text>
</comment>
<dbReference type="EMBL" id="AP019782">
    <property type="protein sequence ID" value="BBL71215.1"/>
    <property type="molecule type" value="Genomic_DNA"/>
</dbReference>
<evidence type="ECO:0000256" key="2">
    <source>
        <dbReference type="ARBA" id="ARBA00023136"/>
    </source>
</evidence>
<sequence>MATKKISVAALLMAAALVGCSSTGDKPEEGAAGAGGLGGAGTSGYGAGVGGTGYGTGGGAGGGFGAGGGHYTAADLDNPSSPLFKKVIYFQYNSSDVMPEYVSVVSAHAEFLAGNPGQRVTLDGHADERGSREYNIALGEQRAKTVANMLKLQGVAESQVQVVSYGEEKPSCTGHDEECWHQNRRVEFAYPGH</sequence>
<dbReference type="CDD" id="cd07185">
    <property type="entry name" value="OmpA_C-like"/>
    <property type="match status" value="1"/>
</dbReference>
<dbReference type="RefSeq" id="WP_246598812.1">
    <property type="nucleotide sequence ID" value="NZ_AP019782.1"/>
</dbReference>
<evidence type="ECO:0000259" key="5">
    <source>
        <dbReference type="PROSITE" id="PS51123"/>
    </source>
</evidence>
<dbReference type="GO" id="GO:0009279">
    <property type="term" value="C:cell outer membrane"/>
    <property type="evidence" value="ECO:0007669"/>
    <property type="project" value="UniProtKB-SubCell"/>
</dbReference>
<comment type="function">
    <text evidence="3">Part of the Tol-Pal system, which plays a role in outer membrane invagination during cell division and is important for maintaining outer membrane integrity.</text>
</comment>
<keyword evidence="3" id="KW-0449">Lipoprotein</keyword>
<comment type="similarity">
    <text evidence="3">Belongs to the Pal lipoprotein family.</text>
</comment>
<keyword evidence="2 3" id="KW-0472">Membrane</keyword>
<dbReference type="KEGG" id="moz:MoryE10_18210"/>
<dbReference type="GO" id="GO:0051301">
    <property type="term" value="P:cell division"/>
    <property type="evidence" value="ECO:0007669"/>
    <property type="project" value="UniProtKB-UniRule"/>
</dbReference>
<dbReference type="Pfam" id="PF00691">
    <property type="entry name" value="OmpA"/>
    <property type="match status" value="1"/>
</dbReference>
<keyword evidence="3 4" id="KW-0732">Signal</keyword>
<evidence type="ECO:0000313" key="6">
    <source>
        <dbReference type="EMBL" id="BBL71215.1"/>
    </source>
</evidence>
<feature type="domain" description="OmpA-like" evidence="5">
    <location>
        <begin position="77"/>
        <end position="193"/>
    </location>
</feature>
<dbReference type="PANTHER" id="PTHR30329:SF21">
    <property type="entry name" value="LIPOPROTEIN YIAD-RELATED"/>
    <property type="match status" value="1"/>
</dbReference>
<gene>
    <name evidence="3" type="primary">pal</name>
    <name evidence="6" type="ORF">MoryE10_18210</name>
</gene>
<organism evidence="6 7">
    <name type="scientific">Methylogaea oryzae</name>
    <dbReference type="NCBI Taxonomy" id="1295382"/>
    <lineage>
        <taxon>Bacteria</taxon>
        <taxon>Pseudomonadati</taxon>
        <taxon>Pseudomonadota</taxon>
        <taxon>Gammaproteobacteria</taxon>
        <taxon>Methylococcales</taxon>
        <taxon>Methylococcaceae</taxon>
        <taxon>Methylogaea</taxon>
    </lineage>
</organism>
<dbReference type="InterPro" id="IPR050330">
    <property type="entry name" value="Bact_OuterMem_StrucFunc"/>
</dbReference>
<reference evidence="6" key="1">
    <citation type="submission" date="2019-06" db="EMBL/GenBank/DDBJ databases">
        <title>Complete genome sequence of Methylogaea oryzae strain JCM16910.</title>
        <authorList>
            <person name="Asakawa S."/>
        </authorList>
    </citation>
    <scope>NUCLEOTIDE SEQUENCE</scope>
    <source>
        <strain evidence="6">E10</strain>
    </source>
</reference>
<proteinExistence type="inferred from homology"/>
<dbReference type="InterPro" id="IPR014169">
    <property type="entry name" value="Pal_lipo_C"/>
</dbReference>
<dbReference type="PROSITE" id="PS01068">
    <property type="entry name" value="OMPA_1"/>
    <property type="match status" value="1"/>
</dbReference>
<dbReference type="InterPro" id="IPR006690">
    <property type="entry name" value="OMPA-like_CS"/>
</dbReference>
<keyword evidence="7" id="KW-1185">Reference proteome</keyword>
<dbReference type="PROSITE" id="PS51257">
    <property type="entry name" value="PROKAR_LIPOPROTEIN"/>
    <property type="match status" value="1"/>
</dbReference>
<feature type="signal peptide" evidence="4">
    <location>
        <begin position="1"/>
        <end position="23"/>
    </location>
</feature>
<evidence type="ECO:0000313" key="7">
    <source>
        <dbReference type="Proteomes" id="UP000824988"/>
    </source>
</evidence>
<evidence type="ECO:0000256" key="4">
    <source>
        <dbReference type="SAM" id="SignalP"/>
    </source>
</evidence>
<comment type="subcellular location">
    <subcellularLocation>
        <location evidence="3">Cell outer membrane</location>
        <topology evidence="3">Lipid-anchor</topology>
    </subcellularLocation>
    <subcellularLocation>
        <location evidence="1">Membrane</location>
    </subcellularLocation>
</comment>
<dbReference type="InterPro" id="IPR039001">
    <property type="entry name" value="Pal"/>
</dbReference>
<name>A0A8D4VRU5_9GAMM</name>
<dbReference type="PANTHER" id="PTHR30329">
    <property type="entry name" value="STATOR ELEMENT OF FLAGELLAR MOTOR COMPLEX"/>
    <property type="match status" value="1"/>
</dbReference>
<keyword evidence="3" id="KW-0131">Cell cycle</keyword>
<keyword evidence="3" id="KW-0998">Cell outer membrane</keyword>
<dbReference type="AlphaFoldDB" id="A0A8D4VRU5"/>
<dbReference type="Proteomes" id="UP000824988">
    <property type="component" value="Chromosome"/>
</dbReference>
<keyword evidence="3" id="KW-0564">Palmitate</keyword>
<accession>A0A8D4VRU5</accession>
<dbReference type="PROSITE" id="PS51123">
    <property type="entry name" value="OMPA_2"/>
    <property type="match status" value="1"/>
</dbReference>
<dbReference type="InterPro" id="IPR006665">
    <property type="entry name" value="OmpA-like"/>
</dbReference>
<dbReference type="HAMAP" id="MF_02204">
    <property type="entry name" value="Pal"/>
    <property type="match status" value="1"/>
</dbReference>
<evidence type="ECO:0000256" key="3">
    <source>
        <dbReference type="HAMAP-Rule" id="MF_02204"/>
    </source>
</evidence>
<dbReference type="NCBIfam" id="TIGR02802">
    <property type="entry name" value="Pal_lipo"/>
    <property type="match status" value="1"/>
</dbReference>
<feature type="chain" id="PRO_5034549293" description="Peptidoglycan-associated lipoprotein" evidence="4">
    <location>
        <begin position="24"/>
        <end position="193"/>
    </location>
</feature>
<protein>
    <recommendedName>
        <fullName evidence="3">Peptidoglycan-associated lipoprotein</fullName>
        <shortName evidence="3">PAL</shortName>
    </recommendedName>
</protein>
<evidence type="ECO:0000256" key="1">
    <source>
        <dbReference type="ARBA" id="ARBA00004370"/>
    </source>
</evidence>
<keyword evidence="3" id="KW-0132">Cell division</keyword>